<accession>A0A379PK11</accession>
<feature type="domain" description="Transposase putative helix-turn-helix" evidence="10">
    <location>
        <begin position="1"/>
        <end position="48"/>
    </location>
</feature>
<dbReference type="InterPro" id="IPR001959">
    <property type="entry name" value="Transposase"/>
</dbReference>
<comment type="similarity">
    <text evidence="1">In the C-terminal section; belongs to the transposase 35 family.</text>
</comment>
<dbReference type="InterPro" id="IPR051399">
    <property type="entry name" value="RNA-guided_DNA_endo/Transpos"/>
</dbReference>
<dbReference type="Pfam" id="PF12323">
    <property type="entry name" value="HTH_OrfB_IS605"/>
    <property type="match status" value="1"/>
</dbReference>
<evidence type="ECO:0000259" key="9">
    <source>
        <dbReference type="Pfam" id="PF07282"/>
    </source>
</evidence>
<evidence type="ECO:0000256" key="2">
    <source>
        <dbReference type="ARBA" id="ARBA00011044"/>
    </source>
</evidence>
<dbReference type="Pfam" id="PF01385">
    <property type="entry name" value="OrfB_IS605"/>
    <property type="match status" value="1"/>
</dbReference>
<dbReference type="GO" id="GO:0006310">
    <property type="term" value="P:DNA recombination"/>
    <property type="evidence" value="ECO:0007669"/>
    <property type="project" value="UniProtKB-KW"/>
</dbReference>
<keyword evidence="6" id="KW-0238">DNA-binding</keyword>
<dbReference type="NCBIfam" id="NF040570">
    <property type="entry name" value="guided_TnpB"/>
    <property type="match status" value="1"/>
</dbReference>
<reference evidence="11 12" key="1">
    <citation type="submission" date="2018-06" db="EMBL/GenBank/DDBJ databases">
        <authorList>
            <consortium name="Pathogen Informatics"/>
            <person name="Doyle S."/>
        </authorList>
    </citation>
    <scope>NUCLEOTIDE SEQUENCE [LARGE SCALE GENOMIC DNA]</scope>
    <source>
        <strain evidence="11 12">NCTC10692</strain>
    </source>
</reference>
<evidence type="ECO:0000256" key="3">
    <source>
        <dbReference type="ARBA" id="ARBA00022578"/>
    </source>
</evidence>
<dbReference type="PANTHER" id="PTHR30405:SF25">
    <property type="entry name" value="RNA-GUIDED DNA ENDONUCLEASE INSQ-RELATED"/>
    <property type="match status" value="1"/>
</dbReference>
<dbReference type="AlphaFoldDB" id="A0A379PK11"/>
<evidence type="ECO:0000259" key="10">
    <source>
        <dbReference type="Pfam" id="PF12323"/>
    </source>
</evidence>
<keyword evidence="7" id="KW-0233">DNA recombination</keyword>
<comment type="similarity">
    <text evidence="2">In the N-terminal section; belongs to the transposase 2 family.</text>
</comment>
<protein>
    <submittedName>
        <fullName evidence="11">Transposase, IS605 OrfB family</fullName>
    </submittedName>
</protein>
<dbReference type="GO" id="GO:0046872">
    <property type="term" value="F:metal ion binding"/>
    <property type="evidence" value="ECO:0007669"/>
    <property type="project" value="UniProtKB-KW"/>
</dbReference>
<evidence type="ECO:0000256" key="4">
    <source>
        <dbReference type="ARBA" id="ARBA00022723"/>
    </source>
</evidence>
<keyword evidence="4" id="KW-0479">Metal-binding</keyword>
<organism evidence="11 12">
    <name type="scientific">Ectopseudomonas oleovorans</name>
    <name type="common">Pseudomonas oleovorans</name>
    <dbReference type="NCBI Taxonomy" id="301"/>
    <lineage>
        <taxon>Bacteria</taxon>
        <taxon>Pseudomonadati</taxon>
        <taxon>Pseudomonadota</taxon>
        <taxon>Gammaproteobacteria</taxon>
        <taxon>Pseudomonadales</taxon>
        <taxon>Pseudomonadaceae</taxon>
        <taxon>Ectopseudomonas</taxon>
    </lineage>
</organism>
<dbReference type="PANTHER" id="PTHR30405">
    <property type="entry name" value="TRANSPOSASE"/>
    <property type="match status" value="1"/>
</dbReference>
<gene>
    <name evidence="11" type="ORF">NCTC10692_04802</name>
</gene>
<evidence type="ECO:0000256" key="1">
    <source>
        <dbReference type="ARBA" id="ARBA00008761"/>
    </source>
</evidence>
<sequence length="422" mass="47584">MLRRQAYKFRIEPTGEQQRKLRQFAGACRCVFNEALTLQQRNREDGGKYIGYVAMAKQLTAWRNGALLPSGRLAPWLKVAPVHPLQHALKDLDRAYQNFFEKRADFPRFKKRGLHDSFRFPDSKQFKLDQGNNRIFLPKLGWLRYRNSRQVLGTLKNVTVSLSAGHWYVSIQTEREVAVPLHAAPLAVGIDLGVVRFATLWDGERETVLEPLNTFARHQHRLAKAQRQMARKTKFSSNWKKAKARVQRIQRQIANARADYLHKATTAISKSHALVIVEDLQVASMTRSASGTAEQPGSRVRQKAGLNRSILDQGWGEFGRQLDYKTAWEGGWLVAVPPHRTSQECPACGFTHADNRQSQAVFLCLACRHRENADTVAAKNIRERGLKQLEGQDHARIACGVNGAVRPSAAGTHRSDDAAKAA</sequence>
<keyword evidence="5" id="KW-0862">Zinc</keyword>
<evidence type="ECO:0000313" key="12">
    <source>
        <dbReference type="Proteomes" id="UP000255303"/>
    </source>
</evidence>
<dbReference type="GO" id="GO:0003677">
    <property type="term" value="F:DNA binding"/>
    <property type="evidence" value="ECO:0007669"/>
    <property type="project" value="UniProtKB-KW"/>
</dbReference>
<evidence type="ECO:0000259" key="8">
    <source>
        <dbReference type="Pfam" id="PF01385"/>
    </source>
</evidence>
<feature type="domain" description="Cas12f1-like TNB" evidence="9">
    <location>
        <begin position="315"/>
        <end position="381"/>
    </location>
</feature>
<dbReference type="Pfam" id="PF07282">
    <property type="entry name" value="Cas12f1-like_TNB"/>
    <property type="match status" value="1"/>
</dbReference>
<evidence type="ECO:0000256" key="6">
    <source>
        <dbReference type="ARBA" id="ARBA00023125"/>
    </source>
</evidence>
<dbReference type="GO" id="GO:0032196">
    <property type="term" value="P:transposition"/>
    <property type="evidence" value="ECO:0007669"/>
    <property type="project" value="UniProtKB-KW"/>
</dbReference>
<feature type="domain" description="Probable transposase IS891/IS1136/IS1341" evidence="8">
    <location>
        <begin position="171"/>
        <end position="288"/>
    </location>
</feature>
<dbReference type="EMBL" id="UGUV01000003">
    <property type="protein sequence ID" value="SUE72646.1"/>
    <property type="molecule type" value="Genomic_DNA"/>
</dbReference>
<dbReference type="InterPro" id="IPR010095">
    <property type="entry name" value="Cas12f1-like_TNB"/>
</dbReference>
<evidence type="ECO:0000313" key="11">
    <source>
        <dbReference type="EMBL" id="SUE72646.1"/>
    </source>
</evidence>
<evidence type="ECO:0000256" key="5">
    <source>
        <dbReference type="ARBA" id="ARBA00022833"/>
    </source>
</evidence>
<proteinExistence type="inferred from homology"/>
<evidence type="ECO:0000256" key="7">
    <source>
        <dbReference type="ARBA" id="ARBA00023172"/>
    </source>
</evidence>
<dbReference type="Proteomes" id="UP000255303">
    <property type="component" value="Unassembled WGS sequence"/>
</dbReference>
<dbReference type="RefSeq" id="WP_084344004.1">
    <property type="nucleotide sequence ID" value="NZ_UGUV01000003.1"/>
</dbReference>
<dbReference type="InterPro" id="IPR021027">
    <property type="entry name" value="Transposase_put_HTH"/>
</dbReference>
<name>A0A379PK11_ECTOL</name>
<keyword evidence="3" id="KW-0815">Transposition</keyword>